<keyword evidence="3" id="KW-1185">Reference proteome</keyword>
<evidence type="ECO:0000313" key="2">
    <source>
        <dbReference type="EMBL" id="GMG98658.1"/>
    </source>
</evidence>
<feature type="compositionally biased region" description="Basic and acidic residues" evidence="1">
    <location>
        <begin position="385"/>
        <end position="423"/>
    </location>
</feature>
<feature type="region of interest" description="Disordered" evidence="1">
    <location>
        <begin position="51"/>
        <end position="115"/>
    </location>
</feature>
<comment type="caution">
    <text evidence="2">The sequence shown here is derived from an EMBL/GenBank/DDBJ whole genome shotgun (WGS) entry which is preliminary data.</text>
</comment>
<evidence type="ECO:0000256" key="1">
    <source>
        <dbReference type="SAM" id="MobiDB-lite"/>
    </source>
</evidence>
<feature type="compositionally biased region" description="Basic and acidic residues" evidence="1">
    <location>
        <begin position="314"/>
        <end position="328"/>
    </location>
</feature>
<feature type="compositionally biased region" description="Basic and acidic residues" evidence="1">
    <location>
        <begin position="344"/>
        <end position="360"/>
    </location>
</feature>
<feature type="region of interest" description="Disordered" evidence="1">
    <location>
        <begin position="212"/>
        <end position="485"/>
    </location>
</feature>
<accession>A0AAD3P6I0</accession>
<feature type="compositionally biased region" description="Basic and acidic residues" evidence="1">
    <location>
        <begin position="51"/>
        <end position="77"/>
    </location>
</feature>
<dbReference type="PANTHER" id="PTHR46655">
    <property type="entry name" value="HISTONE-LYSINE N-METHYLTRANSFERASE ATXR3"/>
    <property type="match status" value="1"/>
</dbReference>
<protein>
    <submittedName>
        <fullName evidence="2">Uncharacterized protein</fullName>
    </submittedName>
</protein>
<feature type="compositionally biased region" description="Basic and acidic residues" evidence="1">
    <location>
        <begin position="290"/>
        <end position="305"/>
    </location>
</feature>
<feature type="compositionally biased region" description="Polar residues" evidence="1">
    <location>
        <begin position="434"/>
        <end position="443"/>
    </location>
</feature>
<feature type="compositionally biased region" description="Basic and acidic residues" evidence="1">
    <location>
        <begin position="367"/>
        <end position="378"/>
    </location>
</feature>
<dbReference type="AlphaFoldDB" id="A0AAD3P6I0"/>
<dbReference type="Proteomes" id="UP001279734">
    <property type="component" value="Unassembled WGS sequence"/>
</dbReference>
<organism evidence="2 3">
    <name type="scientific">Nepenthes gracilis</name>
    <name type="common">Slender pitcher plant</name>
    <dbReference type="NCBI Taxonomy" id="150966"/>
    <lineage>
        <taxon>Eukaryota</taxon>
        <taxon>Viridiplantae</taxon>
        <taxon>Streptophyta</taxon>
        <taxon>Embryophyta</taxon>
        <taxon>Tracheophyta</taxon>
        <taxon>Spermatophyta</taxon>
        <taxon>Magnoliopsida</taxon>
        <taxon>eudicotyledons</taxon>
        <taxon>Gunneridae</taxon>
        <taxon>Pentapetalae</taxon>
        <taxon>Caryophyllales</taxon>
        <taxon>Nepenthaceae</taxon>
        <taxon>Nepenthes</taxon>
    </lineage>
</organism>
<sequence length="532" mass="61263">MGDGGVACMPLHHIMETFLIPENYGGGSSNSNGKLGSKSVKMTGTKRMKLKRDAFFKKEPEKSELRSVKVKSSKEVENAEDGGEMVQKEEVEEGELGTLKSPKEGAVNGELSSEKFQRGITEKGDIVPARLRKGEVDKAEFVLAKWRKGEVEKVKFSSGRSRSDVVARRERSPEKYRKGYHEKAEFGSWRGAKNDIEKGEFIPDRLHRGEYLRDDYKSRGRHDSSRGAEWRSEREWTPPGKYSGGEFSPGKESRKIGSQHSKRSARSEAHQERNYPKLSSKIVDEVGSYKSEHIHGKNHDREHSSGSRLMRHGTYSDRSGRKHYDDHANYGSSKSRRLSGDSCRSTHTEHHSHRFTERSYRNSSSRVDSERHSSRRYDSYSSRSGGDRYGHSPSHSERSPHERVHYRDHRDRTPVRRERSPHDHGHHFDHRTRSPSNAIQSPENRSRPHECQNRSPSYLEQSPRDWSRRNEDRETSRQSEVSDTKLIHDVLEEELSDRDPNQGVQMSQLKSLKIGKIRLMDLLRKISLIRLT</sequence>
<name>A0AAD3P6I0_NEPGR</name>
<feature type="compositionally biased region" description="Basic and acidic residues" evidence="1">
    <location>
        <begin position="155"/>
        <end position="185"/>
    </location>
</feature>
<proteinExistence type="predicted"/>
<gene>
    <name evidence="2" type="ORF">Nepgr_000498</name>
</gene>
<dbReference type="PANTHER" id="PTHR46655:SF1">
    <property type="entry name" value="HISTONE-LYSINE N-METHYLTRANSFERASE ATXR3"/>
    <property type="match status" value="1"/>
</dbReference>
<feature type="compositionally biased region" description="Basic and acidic residues" evidence="1">
    <location>
        <begin position="212"/>
        <end position="236"/>
    </location>
</feature>
<feature type="compositionally biased region" description="Basic and acidic residues" evidence="1">
    <location>
        <begin position="265"/>
        <end position="275"/>
    </location>
</feature>
<reference evidence="2" key="1">
    <citation type="submission" date="2023-05" db="EMBL/GenBank/DDBJ databases">
        <title>Nepenthes gracilis genome sequencing.</title>
        <authorList>
            <person name="Fukushima K."/>
        </authorList>
    </citation>
    <scope>NUCLEOTIDE SEQUENCE</scope>
    <source>
        <strain evidence="2">SING2019-196</strain>
    </source>
</reference>
<feature type="region of interest" description="Disordered" evidence="1">
    <location>
        <begin position="155"/>
        <end position="189"/>
    </location>
</feature>
<dbReference type="EMBL" id="BSYO01000001">
    <property type="protein sequence ID" value="GMG98658.1"/>
    <property type="molecule type" value="Genomic_DNA"/>
</dbReference>
<feature type="compositionally biased region" description="Basic and acidic residues" evidence="1">
    <location>
        <begin position="462"/>
        <end position="485"/>
    </location>
</feature>
<evidence type="ECO:0000313" key="3">
    <source>
        <dbReference type="Proteomes" id="UP001279734"/>
    </source>
</evidence>